<proteinExistence type="predicted"/>
<gene>
    <name evidence="3" type="ORF">EYF88_12135</name>
    <name evidence="2" type="ORF">SAMN06265378_10768</name>
</gene>
<accession>A0A238X290</accession>
<evidence type="ECO:0000256" key="1">
    <source>
        <dbReference type="SAM" id="SignalP"/>
    </source>
</evidence>
<dbReference type="OrthoDB" id="7775398at2"/>
<dbReference type="EMBL" id="SIRL01000008">
    <property type="protein sequence ID" value="TBN49317.1"/>
    <property type="molecule type" value="Genomic_DNA"/>
</dbReference>
<evidence type="ECO:0000313" key="5">
    <source>
        <dbReference type="Proteomes" id="UP000292859"/>
    </source>
</evidence>
<reference evidence="2" key="1">
    <citation type="submission" date="2017-06" db="EMBL/GenBank/DDBJ databases">
        <authorList>
            <person name="Kim H.J."/>
            <person name="Triplett B.A."/>
        </authorList>
    </citation>
    <scope>NUCLEOTIDE SEQUENCE [LARGE SCALE GENOMIC DNA]</scope>
    <source>
        <strain evidence="2">DSM 26170</strain>
    </source>
</reference>
<dbReference type="Proteomes" id="UP000198409">
    <property type="component" value="Unassembled WGS sequence"/>
</dbReference>
<evidence type="ECO:0000313" key="4">
    <source>
        <dbReference type="Proteomes" id="UP000198409"/>
    </source>
</evidence>
<reference evidence="4" key="2">
    <citation type="submission" date="2017-06" db="EMBL/GenBank/DDBJ databases">
        <authorList>
            <person name="Varghese N."/>
            <person name="Submissions S."/>
        </authorList>
    </citation>
    <scope>NUCLEOTIDE SEQUENCE [LARGE SCALE GENOMIC DNA]</scope>
    <source>
        <strain evidence="4">DSM 26170</strain>
    </source>
</reference>
<organism evidence="2 4">
    <name type="scientific">Paracoccus sediminis</name>
    <dbReference type="NCBI Taxonomy" id="1214787"/>
    <lineage>
        <taxon>Bacteria</taxon>
        <taxon>Pseudomonadati</taxon>
        <taxon>Pseudomonadota</taxon>
        <taxon>Alphaproteobacteria</taxon>
        <taxon>Rhodobacterales</taxon>
        <taxon>Paracoccaceae</taxon>
        <taxon>Paracoccus</taxon>
    </lineage>
</organism>
<keyword evidence="1" id="KW-0732">Signal</keyword>
<dbReference type="EMBL" id="FZNM01000007">
    <property type="protein sequence ID" value="SNR52673.1"/>
    <property type="molecule type" value="Genomic_DNA"/>
</dbReference>
<dbReference type="Proteomes" id="UP000292859">
    <property type="component" value="Unassembled WGS sequence"/>
</dbReference>
<keyword evidence="5" id="KW-1185">Reference proteome</keyword>
<dbReference type="RefSeq" id="WP_089388310.1">
    <property type="nucleotide sequence ID" value="NZ_FZNM01000007.1"/>
</dbReference>
<name>A0A238X290_9RHOB</name>
<feature type="chain" id="PRO_5012557012" evidence="1">
    <location>
        <begin position="25"/>
        <end position="208"/>
    </location>
</feature>
<evidence type="ECO:0000313" key="3">
    <source>
        <dbReference type="EMBL" id="TBN49317.1"/>
    </source>
</evidence>
<protein>
    <submittedName>
        <fullName evidence="2">VPLPA-CTERM protein sorting domain-containing protein</fullName>
    </submittedName>
    <submittedName>
        <fullName evidence="3">VPLPA-CTERM sorting domain-containing protein</fullName>
    </submittedName>
</protein>
<sequence>MINHNLCAGMLTATIALGAGTAQAATYTASQVIEDQTAYGTCSKLSRKECKKSEIDSRKALGEMDGEFYTLGLGGQLTLAFDSARIGPGATVTVQEYTYNRPASSNRHYEAVDVYSIFQGVTTFVDTVFNTAASTTLYLAQGFEYLRFVDVTTREFGWTRSFNGFDVDSVTVDTSVASIAPVPLPAGGGLLLAGLGAFGLLRKRKAAA</sequence>
<dbReference type="AlphaFoldDB" id="A0A238X290"/>
<dbReference type="InterPro" id="IPR022472">
    <property type="entry name" value="VPLPA-CTERM"/>
</dbReference>
<dbReference type="NCBIfam" id="TIGR03370">
    <property type="entry name" value="VPLPA-CTERM"/>
    <property type="match status" value="1"/>
</dbReference>
<evidence type="ECO:0000313" key="2">
    <source>
        <dbReference type="EMBL" id="SNR52673.1"/>
    </source>
</evidence>
<feature type="signal peptide" evidence="1">
    <location>
        <begin position="1"/>
        <end position="24"/>
    </location>
</feature>
<reference evidence="3 5" key="3">
    <citation type="submission" date="2019-02" db="EMBL/GenBank/DDBJ databases">
        <authorList>
            <person name="Zhang G."/>
        </authorList>
    </citation>
    <scope>NUCLEOTIDE SEQUENCE [LARGE SCALE GENOMIC DNA]</scope>
    <source>
        <strain evidence="3 5">CMB17</strain>
    </source>
</reference>